<keyword evidence="3" id="KW-1185">Reference proteome</keyword>
<evidence type="ECO:0000256" key="1">
    <source>
        <dbReference type="SAM" id="MobiDB-lite"/>
    </source>
</evidence>
<sequence length="94" mass="10521">MMGLLSHKKMNVLLKGVPSTLTNKKAENRIDELSVRSQRAMSGSQQPYNSPNTQVEEQERGGSVTRAPLTFQVWMGVRIKAGPLNGDVTEYFRQ</sequence>
<proteinExistence type="predicted"/>
<dbReference type="Proteomes" id="UP001305414">
    <property type="component" value="Unassembled WGS sequence"/>
</dbReference>
<accession>A0AAN7V2Y1</accession>
<feature type="compositionally biased region" description="Polar residues" evidence="1">
    <location>
        <begin position="35"/>
        <end position="55"/>
    </location>
</feature>
<feature type="compositionally biased region" description="Basic and acidic residues" evidence="1">
    <location>
        <begin position="24"/>
        <end position="34"/>
    </location>
</feature>
<dbReference type="EMBL" id="JAWHQM010000037">
    <property type="protein sequence ID" value="KAK5634024.1"/>
    <property type="molecule type" value="Genomic_DNA"/>
</dbReference>
<name>A0AAN7V2Y1_9PEZI</name>
<organism evidence="2 3">
    <name type="scientific">Xylaria bambusicola</name>
    <dbReference type="NCBI Taxonomy" id="326684"/>
    <lineage>
        <taxon>Eukaryota</taxon>
        <taxon>Fungi</taxon>
        <taxon>Dikarya</taxon>
        <taxon>Ascomycota</taxon>
        <taxon>Pezizomycotina</taxon>
        <taxon>Sordariomycetes</taxon>
        <taxon>Xylariomycetidae</taxon>
        <taxon>Xylariales</taxon>
        <taxon>Xylariaceae</taxon>
        <taxon>Xylaria</taxon>
    </lineage>
</organism>
<protein>
    <submittedName>
        <fullName evidence="2">Uncharacterized protein</fullName>
    </submittedName>
</protein>
<dbReference type="AlphaFoldDB" id="A0AAN7V2Y1"/>
<reference evidence="2 3" key="1">
    <citation type="submission" date="2023-10" db="EMBL/GenBank/DDBJ databases">
        <title>Draft genome sequence of Xylaria bambusicola isolate GMP-LS, the root and basal stem rot pathogen of sugarcane in Indonesia.</title>
        <authorList>
            <person name="Selvaraj P."/>
            <person name="Muralishankar V."/>
            <person name="Muruganantham S."/>
            <person name="Sp S."/>
            <person name="Haryani S."/>
            <person name="Lau K.J.X."/>
            <person name="Naqvi N.I."/>
        </authorList>
    </citation>
    <scope>NUCLEOTIDE SEQUENCE [LARGE SCALE GENOMIC DNA]</scope>
    <source>
        <strain evidence="2">GMP-LS</strain>
    </source>
</reference>
<feature type="region of interest" description="Disordered" evidence="1">
    <location>
        <begin position="16"/>
        <end position="63"/>
    </location>
</feature>
<evidence type="ECO:0000313" key="2">
    <source>
        <dbReference type="EMBL" id="KAK5634024.1"/>
    </source>
</evidence>
<evidence type="ECO:0000313" key="3">
    <source>
        <dbReference type="Proteomes" id="UP001305414"/>
    </source>
</evidence>
<gene>
    <name evidence="2" type="ORF">RRF57_009738</name>
</gene>
<comment type="caution">
    <text evidence="2">The sequence shown here is derived from an EMBL/GenBank/DDBJ whole genome shotgun (WGS) entry which is preliminary data.</text>
</comment>